<reference evidence="3 4" key="1">
    <citation type="submission" date="2014-04" db="EMBL/GenBank/DDBJ databases">
        <authorList>
            <consortium name="DOE Joint Genome Institute"/>
            <person name="Kuo A."/>
            <person name="Kohler A."/>
            <person name="Costa M.D."/>
            <person name="Nagy L.G."/>
            <person name="Floudas D."/>
            <person name="Copeland A."/>
            <person name="Barry K.W."/>
            <person name="Cichocki N."/>
            <person name="Veneault-Fourrey C."/>
            <person name="LaButti K."/>
            <person name="Lindquist E.A."/>
            <person name="Lipzen A."/>
            <person name="Lundell T."/>
            <person name="Morin E."/>
            <person name="Murat C."/>
            <person name="Sun H."/>
            <person name="Tunlid A."/>
            <person name="Henrissat B."/>
            <person name="Grigoriev I.V."/>
            <person name="Hibbett D.S."/>
            <person name="Martin F."/>
            <person name="Nordberg H.P."/>
            <person name="Cantor M.N."/>
            <person name="Hua S.X."/>
        </authorList>
    </citation>
    <scope>NUCLEOTIDE SEQUENCE [LARGE SCALE GENOMIC DNA]</scope>
    <source>
        <strain evidence="3 4">Marx 270</strain>
    </source>
</reference>
<evidence type="ECO:0000313" key="4">
    <source>
        <dbReference type="Proteomes" id="UP000054217"/>
    </source>
</evidence>
<keyword evidence="2" id="KW-1133">Transmembrane helix</keyword>
<feature type="compositionally biased region" description="Polar residues" evidence="1">
    <location>
        <begin position="384"/>
        <end position="394"/>
    </location>
</feature>
<protein>
    <submittedName>
        <fullName evidence="3">Uncharacterized protein</fullName>
    </submittedName>
</protein>
<reference evidence="4" key="2">
    <citation type="submission" date="2015-01" db="EMBL/GenBank/DDBJ databases">
        <title>Evolutionary Origins and Diversification of the Mycorrhizal Mutualists.</title>
        <authorList>
            <consortium name="DOE Joint Genome Institute"/>
            <consortium name="Mycorrhizal Genomics Consortium"/>
            <person name="Kohler A."/>
            <person name="Kuo A."/>
            <person name="Nagy L.G."/>
            <person name="Floudas D."/>
            <person name="Copeland A."/>
            <person name="Barry K.W."/>
            <person name="Cichocki N."/>
            <person name="Veneault-Fourrey C."/>
            <person name="LaButti K."/>
            <person name="Lindquist E.A."/>
            <person name="Lipzen A."/>
            <person name="Lundell T."/>
            <person name="Morin E."/>
            <person name="Murat C."/>
            <person name="Riley R."/>
            <person name="Ohm R."/>
            <person name="Sun H."/>
            <person name="Tunlid A."/>
            <person name="Henrissat B."/>
            <person name="Grigoriev I.V."/>
            <person name="Hibbett D.S."/>
            <person name="Martin F."/>
        </authorList>
    </citation>
    <scope>NUCLEOTIDE SEQUENCE [LARGE SCALE GENOMIC DNA]</scope>
    <source>
        <strain evidence="4">Marx 270</strain>
    </source>
</reference>
<feature type="region of interest" description="Disordered" evidence="1">
    <location>
        <begin position="305"/>
        <end position="335"/>
    </location>
</feature>
<evidence type="ECO:0000256" key="1">
    <source>
        <dbReference type="SAM" id="MobiDB-lite"/>
    </source>
</evidence>
<feature type="transmembrane region" description="Helical" evidence="2">
    <location>
        <begin position="48"/>
        <end position="68"/>
    </location>
</feature>
<feature type="region of interest" description="Disordered" evidence="1">
    <location>
        <begin position="384"/>
        <end position="430"/>
    </location>
</feature>
<feature type="compositionally biased region" description="Low complexity" evidence="1">
    <location>
        <begin position="400"/>
        <end position="416"/>
    </location>
</feature>
<dbReference type="Proteomes" id="UP000054217">
    <property type="component" value="Unassembled WGS sequence"/>
</dbReference>
<keyword evidence="2" id="KW-0472">Membrane</keyword>
<organism evidence="3 4">
    <name type="scientific">Pisolithus tinctorius Marx 270</name>
    <dbReference type="NCBI Taxonomy" id="870435"/>
    <lineage>
        <taxon>Eukaryota</taxon>
        <taxon>Fungi</taxon>
        <taxon>Dikarya</taxon>
        <taxon>Basidiomycota</taxon>
        <taxon>Agaricomycotina</taxon>
        <taxon>Agaricomycetes</taxon>
        <taxon>Agaricomycetidae</taxon>
        <taxon>Boletales</taxon>
        <taxon>Sclerodermatineae</taxon>
        <taxon>Pisolithaceae</taxon>
        <taxon>Pisolithus</taxon>
    </lineage>
</organism>
<gene>
    <name evidence="3" type="ORF">M404DRAFT_7723</name>
</gene>
<dbReference type="EMBL" id="KN831953">
    <property type="protein sequence ID" value="KIO10006.1"/>
    <property type="molecule type" value="Genomic_DNA"/>
</dbReference>
<sequence length="457" mass="49037">MELTVSQHRLPALFSDLTAAFESAFECLLSTITLAILYRIAHYKHVSLSPLLCLVAVLTICALAFSVVPQSPILLSPFLAATSRVLSFALLSCIILARLPNTRSTLHKLDRYPPRVSSPTMETWPFPASLARHQPKTDRKTSSINPATAPPAVATTTNDSLRIPLAFALSQVFALLCAALDIVLEVIVSHMATDFNLAKAGSVVPSVTCAWSVALLIAIHVMPPTPALGPLEQATKHAIPNRGTPSKSPFARFPHCDSASDYLFVPDPFASMPPPLLPPPAAALGLDFDEIGTKGIGVQYRFAAPRSKKGRRRTVPKKSRSTSRKAALNHQNSTEPFIPRYPLPLNIEEARDKSLGDGVILSQLLLQNMNQGMPISELRDFSVSGNAGASTPQLEHTPLRSHWSSSSTLKSTSHRSGISVATSERQLKRGGSINMMSMDASVSCPSSVGACESEGGP</sequence>
<keyword evidence="2" id="KW-0812">Transmembrane</keyword>
<dbReference type="InParanoid" id="A0A0C3PMG1"/>
<evidence type="ECO:0000256" key="2">
    <source>
        <dbReference type="SAM" id="Phobius"/>
    </source>
</evidence>
<dbReference type="HOGENOM" id="CLU_598667_0_0_1"/>
<feature type="transmembrane region" description="Helical" evidence="2">
    <location>
        <begin position="200"/>
        <end position="221"/>
    </location>
</feature>
<evidence type="ECO:0000313" key="3">
    <source>
        <dbReference type="EMBL" id="KIO10006.1"/>
    </source>
</evidence>
<keyword evidence="4" id="KW-1185">Reference proteome</keyword>
<feature type="compositionally biased region" description="Basic residues" evidence="1">
    <location>
        <begin position="306"/>
        <end position="323"/>
    </location>
</feature>
<name>A0A0C3PMG1_PISTI</name>
<proteinExistence type="predicted"/>
<dbReference type="OrthoDB" id="2670507at2759"/>
<accession>A0A0C3PMG1</accession>
<feature type="transmembrane region" description="Helical" evidence="2">
    <location>
        <begin position="74"/>
        <end position="99"/>
    </location>
</feature>
<dbReference type="AlphaFoldDB" id="A0A0C3PMG1"/>